<accession>A0A8S1RT83</accession>
<evidence type="ECO:0000313" key="2">
    <source>
        <dbReference type="Proteomes" id="UP000692954"/>
    </source>
</evidence>
<dbReference type="AlphaFoldDB" id="A0A8S1RT83"/>
<dbReference type="EMBL" id="CAJJDN010000381">
    <property type="protein sequence ID" value="CAD8131136.1"/>
    <property type="molecule type" value="Genomic_DNA"/>
</dbReference>
<evidence type="ECO:0000313" key="1">
    <source>
        <dbReference type="EMBL" id="CAD8131136.1"/>
    </source>
</evidence>
<dbReference type="Proteomes" id="UP000692954">
    <property type="component" value="Unassembled WGS sequence"/>
</dbReference>
<organism evidence="1 2">
    <name type="scientific">Paramecium sonneborni</name>
    <dbReference type="NCBI Taxonomy" id="65129"/>
    <lineage>
        <taxon>Eukaryota</taxon>
        <taxon>Sar</taxon>
        <taxon>Alveolata</taxon>
        <taxon>Ciliophora</taxon>
        <taxon>Intramacronucleata</taxon>
        <taxon>Oligohymenophorea</taxon>
        <taxon>Peniculida</taxon>
        <taxon>Parameciidae</taxon>
        <taxon>Paramecium</taxon>
    </lineage>
</organism>
<name>A0A8S1RT83_9CILI</name>
<comment type="caution">
    <text evidence="1">The sequence shown here is derived from an EMBL/GenBank/DDBJ whole genome shotgun (WGS) entry which is preliminary data.</text>
</comment>
<keyword evidence="2" id="KW-1185">Reference proteome</keyword>
<protein>
    <submittedName>
        <fullName evidence="1">Uncharacterized protein</fullName>
    </submittedName>
</protein>
<gene>
    <name evidence="1" type="ORF">PSON_ATCC_30995.1.T3810002</name>
</gene>
<sequence length="166" mass="20025">MLLQISIRKVQLTYSKEIKKKNEFTSQGRKKMHKEMIYDEQISDEYNSEQVYNKKEQTLDKQIKSSLEQNRRYSCKKQKEKSIGKQADAQVIKNIINIIQKIKIDWRENSQSIMDCHFQQSHLITGIRINKDFYIMRKAKCKQQKNNCHVTLVQREFKLHQPYKIQ</sequence>
<reference evidence="1" key="1">
    <citation type="submission" date="2021-01" db="EMBL/GenBank/DDBJ databases">
        <authorList>
            <consortium name="Genoscope - CEA"/>
            <person name="William W."/>
        </authorList>
    </citation>
    <scope>NUCLEOTIDE SEQUENCE</scope>
</reference>
<proteinExistence type="predicted"/>